<evidence type="ECO:0000256" key="5">
    <source>
        <dbReference type="ARBA" id="ARBA00022676"/>
    </source>
</evidence>
<dbReference type="GO" id="GO:0006487">
    <property type="term" value="P:protein N-linked glycosylation"/>
    <property type="evidence" value="ECO:0007669"/>
    <property type="project" value="TreeGrafter"/>
</dbReference>
<evidence type="ECO:0000256" key="9">
    <source>
        <dbReference type="ARBA" id="ARBA00022968"/>
    </source>
</evidence>
<evidence type="ECO:0000256" key="6">
    <source>
        <dbReference type="ARBA" id="ARBA00022679"/>
    </source>
</evidence>
<dbReference type="Pfam" id="PF00535">
    <property type="entry name" value="Glycos_transf_2"/>
    <property type="match status" value="1"/>
</dbReference>
<sequence length="271" mass="30793">MRPADNVALAPVLRERQHSQDEADAHPPLLSLLIPVYNERLRIVSTLETAINYLERSEIDYELIVVSDGSTDGTDELVSQFATTHPRVRLLAYHPNRGKGYAVRTGMAAARGTYVMFIDADLTVPITIVGQFLDALQDGYDIVIASRRHPESSIVAPPPWKRRVMGNVFAWLVRRLLVDEFPDTQCGGKAYRADVARRLFARQRIDHFSFDAEVIFLALREGYRIKEVPVTLRYVPTSSIRPVRDSLLMLRDLLRIRLNAWRGVYDHDPSG</sequence>
<dbReference type="EMBL" id="DSIY01000271">
    <property type="protein sequence ID" value="HEG92079.1"/>
    <property type="molecule type" value="Genomic_DNA"/>
</dbReference>
<keyword evidence="6 14" id="KW-0808">Transferase</keyword>
<accession>A0A831X1E4</accession>
<keyword evidence="11" id="KW-0472">Membrane</keyword>
<evidence type="ECO:0000256" key="10">
    <source>
        <dbReference type="ARBA" id="ARBA00022989"/>
    </source>
</evidence>
<dbReference type="EC" id="2.4.1.117" evidence="4"/>
<keyword evidence="9" id="KW-0735">Signal-anchor</keyword>
<evidence type="ECO:0000256" key="7">
    <source>
        <dbReference type="ARBA" id="ARBA00022692"/>
    </source>
</evidence>
<evidence type="ECO:0000256" key="3">
    <source>
        <dbReference type="ARBA" id="ARBA00006739"/>
    </source>
</evidence>
<keyword evidence="8" id="KW-0256">Endoplasmic reticulum</keyword>
<organism evidence="14">
    <name type="scientific">Thermorudis peleae</name>
    <dbReference type="NCBI Taxonomy" id="1382356"/>
    <lineage>
        <taxon>Bacteria</taxon>
        <taxon>Pseudomonadati</taxon>
        <taxon>Thermomicrobiota</taxon>
        <taxon>Thermomicrobia</taxon>
        <taxon>Thermomicrobia incertae sedis</taxon>
        <taxon>Thermorudis</taxon>
    </lineage>
</organism>
<evidence type="ECO:0000256" key="2">
    <source>
        <dbReference type="ARBA" id="ARBA00004922"/>
    </source>
</evidence>
<evidence type="ECO:0000256" key="4">
    <source>
        <dbReference type="ARBA" id="ARBA00012583"/>
    </source>
</evidence>
<keyword evidence="10" id="KW-1133">Transmembrane helix</keyword>
<dbReference type="InterPro" id="IPR029044">
    <property type="entry name" value="Nucleotide-diphossugar_trans"/>
</dbReference>
<dbReference type="InterPro" id="IPR001173">
    <property type="entry name" value="Glyco_trans_2-like"/>
</dbReference>
<comment type="pathway">
    <text evidence="2">Protein modification; protein glycosylation.</text>
</comment>
<dbReference type="InterPro" id="IPR035518">
    <property type="entry name" value="DPG_synthase"/>
</dbReference>
<dbReference type="GO" id="GO:0004581">
    <property type="term" value="F:dolichyl-phosphate beta-glucosyltransferase activity"/>
    <property type="evidence" value="ECO:0007669"/>
    <property type="project" value="UniProtKB-EC"/>
</dbReference>
<evidence type="ECO:0000256" key="8">
    <source>
        <dbReference type="ARBA" id="ARBA00022824"/>
    </source>
</evidence>
<comment type="similarity">
    <text evidence="3">Belongs to the glycosyltransferase 2 family.</text>
</comment>
<evidence type="ECO:0000256" key="1">
    <source>
        <dbReference type="ARBA" id="ARBA00004389"/>
    </source>
</evidence>
<dbReference type="PANTHER" id="PTHR10859:SF91">
    <property type="entry name" value="DOLICHYL-PHOSPHATE BETA-GLUCOSYLTRANSFERASE"/>
    <property type="match status" value="1"/>
</dbReference>
<dbReference type="Gene3D" id="3.90.550.10">
    <property type="entry name" value="Spore Coat Polysaccharide Biosynthesis Protein SpsA, Chain A"/>
    <property type="match status" value="1"/>
</dbReference>
<keyword evidence="5" id="KW-0328">Glycosyltransferase</keyword>
<feature type="domain" description="Glycosyltransferase 2-like" evidence="13">
    <location>
        <begin position="31"/>
        <end position="199"/>
    </location>
</feature>
<keyword evidence="7" id="KW-0812">Transmembrane</keyword>
<comment type="subcellular location">
    <subcellularLocation>
        <location evidence="1">Endoplasmic reticulum membrane</location>
        <topology evidence="1">Single-pass membrane protein</topology>
    </subcellularLocation>
</comment>
<evidence type="ECO:0000256" key="12">
    <source>
        <dbReference type="ARBA" id="ARBA00045097"/>
    </source>
</evidence>
<name>A0A831X1E4_9BACT</name>
<dbReference type="PANTHER" id="PTHR10859">
    <property type="entry name" value="GLYCOSYL TRANSFERASE"/>
    <property type="match status" value="1"/>
</dbReference>
<evidence type="ECO:0000313" key="14">
    <source>
        <dbReference type="EMBL" id="HEG92079.1"/>
    </source>
</evidence>
<protein>
    <recommendedName>
        <fullName evidence="4">dolichyl-phosphate beta-glucosyltransferase</fullName>
        <ecNumber evidence="4">2.4.1.117</ecNumber>
    </recommendedName>
</protein>
<evidence type="ECO:0000259" key="13">
    <source>
        <dbReference type="Pfam" id="PF00535"/>
    </source>
</evidence>
<proteinExistence type="inferred from homology"/>
<dbReference type="AlphaFoldDB" id="A0A831X1E4"/>
<gene>
    <name evidence="14" type="ORF">ENP34_11685</name>
</gene>
<dbReference type="SUPFAM" id="SSF53448">
    <property type="entry name" value="Nucleotide-diphospho-sugar transferases"/>
    <property type="match status" value="1"/>
</dbReference>
<evidence type="ECO:0000256" key="11">
    <source>
        <dbReference type="ARBA" id="ARBA00023136"/>
    </source>
</evidence>
<dbReference type="CDD" id="cd04188">
    <property type="entry name" value="DPG_synthase"/>
    <property type="match status" value="1"/>
</dbReference>
<reference evidence="14" key="1">
    <citation type="journal article" date="2020" name="mSystems">
        <title>Genome- and Community-Level Interaction Insights into Carbon Utilization and Element Cycling Functions of Hydrothermarchaeota in Hydrothermal Sediment.</title>
        <authorList>
            <person name="Zhou Z."/>
            <person name="Liu Y."/>
            <person name="Xu W."/>
            <person name="Pan J."/>
            <person name="Luo Z.H."/>
            <person name="Li M."/>
        </authorList>
    </citation>
    <scope>NUCLEOTIDE SEQUENCE [LARGE SCALE GENOMIC DNA]</scope>
    <source>
        <strain evidence="14">SpSt-210</strain>
    </source>
</reference>
<comment type="catalytic activity">
    <reaction evidence="12">
        <text>a di-trans,poly-cis-dolichyl phosphate + UDP-alpha-D-glucose = a di-trans,poly-cis-dolichyl beta-D-glucosyl phosphate + UDP</text>
        <dbReference type="Rhea" id="RHEA:15401"/>
        <dbReference type="Rhea" id="RHEA-COMP:19498"/>
        <dbReference type="Rhea" id="RHEA-COMP:19502"/>
        <dbReference type="ChEBI" id="CHEBI:57525"/>
        <dbReference type="ChEBI" id="CHEBI:57683"/>
        <dbReference type="ChEBI" id="CHEBI:58223"/>
        <dbReference type="ChEBI" id="CHEBI:58885"/>
        <dbReference type="EC" id="2.4.1.117"/>
    </reaction>
    <physiologicalReaction direction="left-to-right" evidence="12">
        <dbReference type="Rhea" id="RHEA:15402"/>
    </physiologicalReaction>
</comment>
<comment type="caution">
    <text evidence="14">The sequence shown here is derived from an EMBL/GenBank/DDBJ whole genome shotgun (WGS) entry which is preliminary data.</text>
</comment>